<organism evidence="1 2">
    <name type="scientific">Pyropia yezoensis</name>
    <name type="common">Susabi-nori</name>
    <name type="synonym">Porphyra yezoensis</name>
    <dbReference type="NCBI Taxonomy" id="2788"/>
    <lineage>
        <taxon>Eukaryota</taxon>
        <taxon>Rhodophyta</taxon>
        <taxon>Bangiophyceae</taxon>
        <taxon>Bangiales</taxon>
        <taxon>Bangiaceae</taxon>
        <taxon>Pyropia</taxon>
    </lineage>
</organism>
<protein>
    <submittedName>
        <fullName evidence="1">Uncharacterized protein</fullName>
    </submittedName>
</protein>
<reference evidence="1" key="1">
    <citation type="submission" date="2019-11" db="EMBL/GenBank/DDBJ databases">
        <title>Nori genome reveals adaptations in red seaweeds to the harsh intertidal environment.</title>
        <authorList>
            <person name="Wang D."/>
            <person name="Mao Y."/>
        </authorList>
    </citation>
    <scope>NUCLEOTIDE SEQUENCE</scope>
    <source>
        <tissue evidence="1">Gametophyte</tissue>
    </source>
</reference>
<gene>
    <name evidence="1" type="ORF">I4F81_010176</name>
</gene>
<keyword evidence="2" id="KW-1185">Reference proteome</keyword>
<proteinExistence type="predicted"/>
<evidence type="ECO:0000313" key="1">
    <source>
        <dbReference type="EMBL" id="KAK1867671.1"/>
    </source>
</evidence>
<accession>A0ACC3CCH4</accession>
<dbReference type="EMBL" id="CM020620">
    <property type="protein sequence ID" value="KAK1867671.1"/>
    <property type="molecule type" value="Genomic_DNA"/>
</dbReference>
<sequence>MMLPPPPPEHARTGVQGRRPAPLATDQPGATSPAVPDASPPASQPAVTGPAPVWGLPPPSVGATPLTGVPVETVDVNVGVGGGFPSNDLLPAAPVVRGAGPAASWSDVTAKLGLPTYDQVKYGGALIADIDGDGWYDLVLNNHDKENLKLYWNSKGNRFTRGLDPLPYRIDAHGLAAGDLGGPAVAADFVVAQGGSNGNRPSPPRLLRTRGSNRLVAQGHIAAGLGPAASGRGRTPLLVDLDRDGDLDLILLNYELAAGDTGPRQKVYENTGGGRFKMRFGTGLEGKAVERAILVDLNGDGRLDMVAFPFLRILLATNNFRFQDVTVKWLSPVAGWNKLRYAIRGAAGIETTNTGRADLYLCLHPRPDVLLLNRGSYFAASPQGSLPAGHSSGDVTVGDFNNDGYLDLFTSHKKGTPNGRPAWRPDTLLTAVGDGTFTGSTSHGAKQWTAAPGDSVQALDYNLDGKLDLLVGGGAEVTSWRNITGLPGPWSMFANTGRGGGRWITLVVGRSPSGRAVAGGAVLRVRAGGGGVPRVTYHRRVGGAGGGSTTDELRLVHVGLGARNWVEEVVVRWTNGEEFRRRGLAVNQVFKLT</sequence>
<comment type="caution">
    <text evidence="1">The sequence shown here is derived from an EMBL/GenBank/DDBJ whole genome shotgun (WGS) entry which is preliminary data.</text>
</comment>
<evidence type="ECO:0000313" key="2">
    <source>
        <dbReference type="Proteomes" id="UP000798662"/>
    </source>
</evidence>
<dbReference type="Proteomes" id="UP000798662">
    <property type="component" value="Chromosome 3"/>
</dbReference>
<name>A0ACC3CCH4_PYRYE</name>